<feature type="domain" description="Aminotransferase class V" evidence="1">
    <location>
        <begin position="25"/>
        <end position="411"/>
    </location>
</feature>
<dbReference type="InterPro" id="IPR011340">
    <property type="entry name" value="Cys_dSase-rel"/>
</dbReference>
<dbReference type="Gene3D" id="3.90.1150.10">
    <property type="entry name" value="Aspartate Aminotransferase, domain 1"/>
    <property type="match status" value="1"/>
</dbReference>
<dbReference type="InterPro" id="IPR015424">
    <property type="entry name" value="PyrdxlP-dep_Trfase"/>
</dbReference>
<accession>A0A6J6Y454</accession>
<gene>
    <name evidence="2" type="ORF">UFOPK2992_01187</name>
</gene>
<dbReference type="PANTHER" id="PTHR43586">
    <property type="entry name" value="CYSTEINE DESULFURASE"/>
    <property type="match status" value="1"/>
</dbReference>
<dbReference type="SUPFAM" id="SSF53383">
    <property type="entry name" value="PLP-dependent transferases"/>
    <property type="match status" value="1"/>
</dbReference>
<organism evidence="2">
    <name type="scientific">freshwater metagenome</name>
    <dbReference type="NCBI Taxonomy" id="449393"/>
    <lineage>
        <taxon>unclassified sequences</taxon>
        <taxon>metagenomes</taxon>
        <taxon>ecological metagenomes</taxon>
    </lineage>
</organism>
<dbReference type="InterPro" id="IPR000192">
    <property type="entry name" value="Aminotrans_V_dom"/>
</dbReference>
<dbReference type="NCBIfam" id="TIGR01976">
    <property type="entry name" value="am_tr_V_VC1184"/>
    <property type="match status" value="1"/>
</dbReference>
<name>A0A6J6Y454_9ZZZZ</name>
<dbReference type="AlphaFoldDB" id="A0A6J6Y454"/>
<protein>
    <submittedName>
        <fullName evidence="2">Unannotated protein</fullName>
    </submittedName>
</protein>
<dbReference type="PANTHER" id="PTHR43586:SF21">
    <property type="entry name" value="PYRIDOXAL PHOSPHATE (PLP)-DEPENDENT ASPARTATE AMINOTRANSFERASE SUPERFAMILY"/>
    <property type="match status" value="1"/>
</dbReference>
<proteinExistence type="predicted"/>
<dbReference type="InterPro" id="IPR015422">
    <property type="entry name" value="PyrdxlP-dep_Trfase_small"/>
</dbReference>
<evidence type="ECO:0000313" key="2">
    <source>
        <dbReference type="EMBL" id="CAB4804182.1"/>
    </source>
</evidence>
<reference evidence="2" key="1">
    <citation type="submission" date="2020-05" db="EMBL/GenBank/DDBJ databases">
        <authorList>
            <person name="Chiriac C."/>
            <person name="Salcher M."/>
            <person name="Ghai R."/>
            <person name="Kavagutti S V."/>
        </authorList>
    </citation>
    <scope>NUCLEOTIDE SEQUENCE</scope>
</reference>
<dbReference type="Gene3D" id="3.40.640.10">
    <property type="entry name" value="Type I PLP-dependent aspartate aminotransferase-like (Major domain)"/>
    <property type="match status" value="1"/>
</dbReference>
<dbReference type="Pfam" id="PF00266">
    <property type="entry name" value="Aminotran_5"/>
    <property type="match status" value="1"/>
</dbReference>
<sequence>MSLNIDHIRPLFPALDVHDHGRRRTYLDNPAGTQVPRQVIDRMLHALVHCNANMGGNFTTTREATALVDSAHAAMADFYNANSAREIVFGPNSTSLAFVITRAIAHLFNEGDEIIVTRMEHDANASPWRILAEERGLVLKRLDFDRSNYQLNIEQLDELITDRTRFAAINYASNLLGTINDVKGICSRIRAAGGLTYIDAVQYAPHGPIDVQELGCDFLVSSAYKFYGPHQGVLWAREELLEKLHPYKLRVSSNELPGRFETGTQSLEGQAGTLGAVDYLEWVGQTMGAEFKIANRSHTERTSNVHAGLRAMASYEETLSTRLIEGLVGFDDVIVHGITDPAQYSKRVPTVSISKPGMQPADMATALDDKGIFVWDGHSYALDVVEWLGLADKGGVVRFGPTHYNTIEEIDFTLEVVADFLRRS</sequence>
<dbReference type="EMBL" id="CAFAAI010000207">
    <property type="protein sequence ID" value="CAB4804182.1"/>
    <property type="molecule type" value="Genomic_DNA"/>
</dbReference>
<evidence type="ECO:0000259" key="1">
    <source>
        <dbReference type="Pfam" id="PF00266"/>
    </source>
</evidence>
<dbReference type="InterPro" id="IPR015421">
    <property type="entry name" value="PyrdxlP-dep_Trfase_major"/>
</dbReference>